<dbReference type="RefSeq" id="WP_154791097.1">
    <property type="nucleotide sequence ID" value="NZ_WMBB01000016.1"/>
</dbReference>
<evidence type="ECO:0000256" key="1">
    <source>
        <dbReference type="SAM" id="Phobius"/>
    </source>
</evidence>
<reference evidence="2 3" key="1">
    <citation type="submission" date="2019-11" db="EMBL/GenBank/DDBJ databases">
        <title>Nocardia sp. nov. CT2-14 isolated from soil.</title>
        <authorList>
            <person name="Kanchanasin P."/>
            <person name="Tanasupawat S."/>
            <person name="Yuki M."/>
            <person name="Kudo T."/>
        </authorList>
    </citation>
    <scope>NUCLEOTIDE SEQUENCE [LARGE SCALE GENOMIC DNA]</scope>
    <source>
        <strain evidence="2 3">CT2-14</strain>
    </source>
</reference>
<feature type="transmembrane region" description="Helical" evidence="1">
    <location>
        <begin position="48"/>
        <end position="70"/>
    </location>
</feature>
<dbReference type="Proteomes" id="UP000432464">
    <property type="component" value="Unassembled WGS sequence"/>
</dbReference>
<evidence type="ECO:0008006" key="4">
    <source>
        <dbReference type="Google" id="ProtNLM"/>
    </source>
</evidence>
<keyword evidence="1" id="KW-0472">Membrane</keyword>
<sequence length="79" mass="8660">MVRKKWNDLNVRTRRLIVGAGVIDGIAKIAALLDLLQRPPEQIRGSKRVWATSIVLVNSIGALPVAYFLLGRRAPGDNA</sequence>
<keyword evidence="3" id="KW-1185">Reference proteome</keyword>
<evidence type="ECO:0000313" key="2">
    <source>
        <dbReference type="EMBL" id="MTE16663.1"/>
    </source>
</evidence>
<accession>A0A6I3L102</accession>
<gene>
    <name evidence="2" type="ORF">GLP40_28365</name>
</gene>
<keyword evidence="1" id="KW-0812">Transmembrane</keyword>
<organism evidence="2 3">
    <name type="scientific">Nocardia aurantiaca</name>
    <dbReference type="NCBI Taxonomy" id="2675850"/>
    <lineage>
        <taxon>Bacteria</taxon>
        <taxon>Bacillati</taxon>
        <taxon>Actinomycetota</taxon>
        <taxon>Actinomycetes</taxon>
        <taxon>Mycobacteriales</taxon>
        <taxon>Nocardiaceae</taxon>
        <taxon>Nocardia</taxon>
    </lineage>
</organism>
<dbReference type="EMBL" id="WMBB01000016">
    <property type="protein sequence ID" value="MTE16663.1"/>
    <property type="molecule type" value="Genomic_DNA"/>
</dbReference>
<name>A0A6I3L102_9NOCA</name>
<proteinExistence type="predicted"/>
<comment type="caution">
    <text evidence="2">The sequence shown here is derived from an EMBL/GenBank/DDBJ whole genome shotgun (WGS) entry which is preliminary data.</text>
</comment>
<dbReference type="AlphaFoldDB" id="A0A6I3L102"/>
<protein>
    <recommendedName>
        <fullName evidence="4">DUF5652 domain-containing protein</fullName>
    </recommendedName>
</protein>
<evidence type="ECO:0000313" key="3">
    <source>
        <dbReference type="Proteomes" id="UP000432464"/>
    </source>
</evidence>
<feature type="transmembrane region" description="Helical" evidence="1">
    <location>
        <begin position="16"/>
        <end position="36"/>
    </location>
</feature>
<keyword evidence="1" id="KW-1133">Transmembrane helix</keyword>